<dbReference type="Pfam" id="PF01242">
    <property type="entry name" value="PTPS"/>
    <property type="match status" value="1"/>
</dbReference>
<gene>
    <name evidence="1" type="ORF">AKJ49_00450</name>
</gene>
<dbReference type="InterPro" id="IPR038418">
    <property type="entry name" value="6-PTP_synth/QueD_sf"/>
</dbReference>
<keyword evidence="2" id="KW-1185">Reference proteome</keyword>
<dbReference type="SUPFAM" id="SSF55620">
    <property type="entry name" value="Tetrahydrobiopterin biosynthesis enzymes-like"/>
    <property type="match status" value="1"/>
</dbReference>
<name>A0A133VGQ4_9EURY</name>
<proteinExistence type="predicted"/>
<protein>
    <recommendedName>
        <fullName evidence="3">6-carboxy-5,6,7,8-tetrahydropterin synthase</fullName>
    </recommendedName>
</protein>
<evidence type="ECO:0008006" key="3">
    <source>
        <dbReference type="Google" id="ProtNLM"/>
    </source>
</evidence>
<organism evidence="1 2">
    <name type="scientific">candidate division MSBL1 archaeon SCGC-AAA382A03</name>
    <dbReference type="NCBI Taxonomy" id="1698278"/>
    <lineage>
        <taxon>Archaea</taxon>
        <taxon>Methanobacteriati</taxon>
        <taxon>Methanobacteriota</taxon>
        <taxon>candidate division MSBL1</taxon>
    </lineage>
</organism>
<sequence length="61" mass="7069">KGEFNLEIKPMEENAATTENIAKEIAKEIYEKTNRPIRVKVYEGKKSFAICKWPIKGEINE</sequence>
<dbReference type="Proteomes" id="UP000070549">
    <property type="component" value="Unassembled WGS sequence"/>
</dbReference>
<comment type="caution">
    <text evidence="1">The sequence shown here is derived from an EMBL/GenBank/DDBJ whole genome shotgun (WGS) entry which is preliminary data.</text>
</comment>
<dbReference type="InterPro" id="IPR007115">
    <property type="entry name" value="6-PTP_synth/QueD"/>
</dbReference>
<accession>A0A133VGQ4</accession>
<dbReference type="EMBL" id="LHYC01000007">
    <property type="protein sequence ID" value="KXB05610.1"/>
    <property type="molecule type" value="Genomic_DNA"/>
</dbReference>
<dbReference type="Gene3D" id="3.30.479.10">
    <property type="entry name" value="6-pyruvoyl tetrahydropterin synthase/QueD"/>
    <property type="match status" value="1"/>
</dbReference>
<feature type="non-terminal residue" evidence="1">
    <location>
        <position position="1"/>
    </location>
</feature>
<evidence type="ECO:0000313" key="1">
    <source>
        <dbReference type="EMBL" id="KXB05610.1"/>
    </source>
</evidence>
<dbReference type="AlphaFoldDB" id="A0A133VGQ4"/>
<evidence type="ECO:0000313" key="2">
    <source>
        <dbReference type="Proteomes" id="UP000070549"/>
    </source>
</evidence>
<reference evidence="1 2" key="1">
    <citation type="journal article" date="2016" name="Sci. Rep.">
        <title>Metabolic traits of an uncultured archaeal lineage -MSBL1- from brine pools of the Red Sea.</title>
        <authorList>
            <person name="Mwirichia R."/>
            <person name="Alam I."/>
            <person name="Rashid M."/>
            <person name="Vinu M."/>
            <person name="Ba-Alawi W."/>
            <person name="Anthony Kamau A."/>
            <person name="Kamanda Ngugi D."/>
            <person name="Goker M."/>
            <person name="Klenk H.P."/>
            <person name="Bajic V."/>
            <person name="Stingl U."/>
        </authorList>
    </citation>
    <scope>NUCLEOTIDE SEQUENCE [LARGE SCALE GENOMIC DNA]</scope>
    <source>
        <strain evidence="1">SCGC-AAA382A03</strain>
    </source>
</reference>